<organism evidence="3">
    <name type="scientific">marine sediment metagenome</name>
    <dbReference type="NCBI Taxonomy" id="412755"/>
    <lineage>
        <taxon>unclassified sequences</taxon>
        <taxon>metagenomes</taxon>
        <taxon>ecological metagenomes</taxon>
    </lineage>
</organism>
<sequence>MVTRTADRVFSDLAVPPGELLAEELEARGMTQKELADRTGRPEQKISEIINGRKSITHDTALELEKVLGVSADFWVNLEASYQLTRARLRERSELERQEDWLGFFPVSELQRREYIPKGGDKQHTLAALLKFFGVASFQALQMRQRAILEDYRITPKSKVDEGALWAWLREGTIEARKIETEPYDQRRFLDVLSEIRPLTTEPVRDSVPKAMQLSASAGVAFVVVKEFPRGGANGVARWLSPDKAMIQLSTKRRWTDIFWFSFYHEAKHVLDRQKRRKGEFRP</sequence>
<dbReference type="InterPro" id="IPR010982">
    <property type="entry name" value="Lambda_DNA-bd_dom_sf"/>
</dbReference>
<evidence type="ECO:0000259" key="2">
    <source>
        <dbReference type="PROSITE" id="PS50943"/>
    </source>
</evidence>
<gene>
    <name evidence="3" type="ORF">S01H1_18692</name>
</gene>
<dbReference type="PROSITE" id="PS50943">
    <property type="entry name" value="HTH_CROC1"/>
    <property type="match status" value="1"/>
</dbReference>
<evidence type="ECO:0000256" key="1">
    <source>
        <dbReference type="ARBA" id="ARBA00023125"/>
    </source>
</evidence>
<feature type="domain" description="HTH cro/C1-type" evidence="2">
    <location>
        <begin position="21"/>
        <end position="75"/>
    </location>
</feature>
<dbReference type="AlphaFoldDB" id="X0UJT8"/>
<dbReference type="GO" id="GO:0003677">
    <property type="term" value="F:DNA binding"/>
    <property type="evidence" value="ECO:0007669"/>
    <property type="project" value="UniProtKB-KW"/>
</dbReference>
<dbReference type="InterPro" id="IPR013430">
    <property type="entry name" value="Toxin_antidote_HigA"/>
</dbReference>
<dbReference type="InterPro" id="IPR001387">
    <property type="entry name" value="Cro/C1-type_HTH"/>
</dbReference>
<protein>
    <recommendedName>
        <fullName evidence="2">HTH cro/C1-type domain-containing protein</fullName>
    </recommendedName>
</protein>
<dbReference type="NCBIfam" id="TIGR02607">
    <property type="entry name" value="antidote_HigA"/>
    <property type="match status" value="1"/>
</dbReference>
<dbReference type="Pfam" id="PF01381">
    <property type="entry name" value="HTH_3"/>
    <property type="match status" value="1"/>
</dbReference>
<accession>X0UJT8</accession>
<dbReference type="Gene3D" id="1.10.260.40">
    <property type="entry name" value="lambda repressor-like DNA-binding domains"/>
    <property type="match status" value="1"/>
</dbReference>
<dbReference type="CDD" id="cd00093">
    <property type="entry name" value="HTH_XRE"/>
    <property type="match status" value="1"/>
</dbReference>
<keyword evidence="1" id="KW-0238">DNA-binding</keyword>
<comment type="caution">
    <text evidence="3">The sequence shown here is derived from an EMBL/GenBank/DDBJ whole genome shotgun (WGS) entry which is preliminary data.</text>
</comment>
<reference evidence="3" key="1">
    <citation type="journal article" date="2014" name="Front. Microbiol.">
        <title>High frequency of phylogenetically diverse reductive dehalogenase-homologous genes in deep subseafloor sedimentary metagenomes.</title>
        <authorList>
            <person name="Kawai M."/>
            <person name="Futagami T."/>
            <person name="Toyoda A."/>
            <person name="Takaki Y."/>
            <person name="Nishi S."/>
            <person name="Hori S."/>
            <person name="Arai W."/>
            <person name="Tsubouchi T."/>
            <person name="Morono Y."/>
            <person name="Uchiyama I."/>
            <person name="Ito T."/>
            <person name="Fujiyama A."/>
            <person name="Inagaki F."/>
            <person name="Takami H."/>
        </authorList>
    </citation>
    <scope>NUCLEOTIDE SEQUENCE</scope>
    <source>
        <strain evidence="3">Expedition CK06-06</strain>
    </source>
</reference>
<dbReference type="SMART" id="SM00530">
    <property type="entry name" value="HTH_XRE"/>
    <property type="match status" value="1"/>
</dbReference>
<feature type="non-terminal residue" evidence="3">
    <location>
        <position position="283"/>
    </location>
</feature>
<dbReference type="PANTHER" id="PTHR36924">
    <property type="entry name" value="ANTITOXIN HIGA-1"/>
    <property type="match status" value="1"/>
</dbReference>
<name>X0UJT8_9ZZZZ</name>
<proteinExistence type="predicted"/>
<dbReference type="EMBL" id="BARS01010016">
    <property type="protein sequence ID" value="GAF88770.1"/>
    <property type="molecule type" value="Genomic_DNA"/>
</dbReference>
<evidence type="ECO:0000313" key="3">
    <source>
        <dbReference type="EMBL" id="GAF88770.1"/>
    </source>
</evidence>
<dbReference type="PANTHER" id="PTHR36924:SF1">
    <property type="entry name" value="ANTITOXIN HIGA-1"/>
    <property type="match status" value="1"/>
</dbReference>
<dbReference type="SUPFAM" id="SSF47413">
    <property type="entry name" value="lambda repressor-like DNA-binding domains"/>
    <property type="match status" value="1"/>
</dbReference>